<evidence type="ECO:0000256" key="2">
    <source>
        <dbReference type="ARBA" id="ARBA00022448"/>
    </source>
</evidence>
<evidence type="ECO:0000256" key="5">
    <source>
        <dbReference type="ARBA" id="ARBA00022741"/>
    </source>
</evidence>
<keyword evidence="2" id="KW-0813">Transport</keyword>
<keyword evidence="6" id="KW-0067">ATP-binding</keyword>
<evidence type="ECO:0000256" key="1">
    <source>
        <dbReference type="ARBA" id="ARBA00004245"/>
    </source>
</evidence>
<proteinExistence type="predicted"/>
<keyword evidence="13" id="KW-1185">Reference proteome</keyword>
<keyword evidence="3" id="KW-0963">Cytoplasm</keyword>
<dbReference type="Proteomes" id="UP000777482">
    <property type="component" value="Unassembled WGS sequence"/>
</dbReference>
<feature type="region of interest" description="Disordered" evidence="10">
    <location>
        <begin position="479"/>
        <end position="522"/>
    </location>
</feature>
<dbReference type="SMART" id="SM00753">
    <property type="entry name" value="PAM"/>
    <property type="match status" value="1"/>
</dbReference>
<feature type="compositionally biased region" description="Low complexity" evidence="10">
    <location>
        <begin position="498"/>
        <end position="515"/>
    </location>
</feature>
<feature type="compositionally biased region" description="Low complexity" evidence="10">
    <location>
        <begin position="1056"/>
        <end position="1102"/>
    </location>
</feature>
<dbReference type="Pfam" id="PF05783">
    <property type="entry name" value="DLIC"/>
    <property type="match status" value="2"/>
</dbReference>
<feature type="compositionally biased region" description="Low complexity" evidence="10">
    <location>
        <begin position="1035"/>
        <end position="1045"/>
    </location>
</feature>
<keyword evidence="7" id="KW-0243">Dynein</keyword>
<dbReference type="PROSITE" id="PS50250">
    <property type="entry name" value="PCI"/>
    <property type="match status" value="1"/>
</dbReference>
<feature type="region of interest" description="Disordered" evidence="10">
    <location>
        <begin position="817"/>
        <end position="846"/>
    </location>
</feature>
<feature type="region of interest" description="Disordered" evidence="10">
    <location>
        <begin position="1124"/>
        <end position="1158"/>
    </location>
</feature>
<dbReference type="PANTHER" id="PTHR12688:SF0">
    <property type="entry name" value="DYNEIN LIGHT INTERMEDIATE CHAIN"/>
    <property type="match status" value="1"/>
</dbReference>
<dbReference type="InterPro" id="IPR000717">
    <property type="entry name" value="PCI_dom"/>
</dbReference>
<dbReference type="PANTHER" id="PTHR12688">
    <property type="entry name" value="DYNEIN LIGHT INTERMEDIATE CHAIN"/>
    <property type="match status" value="1"/>
</dbReference>
<dbReference type="GO" id="GO:0005868">
    <property type="term" value="C:cytoplasmic dynein complex"/>
    <property type="evidence" value="ECO:0007669"/>
    <property type="project" value="InterPro"/>
</dbReference>
<dbReference type="Pfam" id="PF01399">
    <property type="entry name" value="PCI"/>
    <property type="match status" value="1"/>
</dbReference>
<keyword evidence="8" id="KW-0505">Motor protein</keyword>
<evidence type="ECO:0000313" key="12">
    <source>
        <dbReference type="EMBL" id="KAG0656933.1"/>
    </source>
</evidence>
<feature type="region of interest" description="Disordered" evidence="10">
    <location>
        <begin position="560"/>
        <end position="597"/>
    </location>
</feature>
<dbReference type="InterPro" id="IPR036388">
    <property type="entry name" value="WH-like_DNA-bd_sf"/>
</dbReference>
<comment type="caution">
    <text evidence="12">The sequence shown here is derived from an EMBL/GenBank/DDBJ whole genome shotgun (WGS) entry which is preliminary data.</text>
</comment>
<comment type="subcellular location">
    <subcellularLocation>
        <location evidence="1">Cytoplasm</location>
        <location evidence="1">Cytoskeleton</location>
    </subcellularLocation>
</comment>
<dbReference type="InterPro" id="IPR008467">
    <property type="entry name" value="Dynein1_light_intermed_chain"/>
</dbReference>
<organism evidence="12 13">
    <name type="scientific">Rhodotorula mucilaginosa</name>
    <name type="common">Yeast</name>
    <name type="synonym">Rhodotorula rubra</name>
    <dbReference type="NCBI Taxonomy" id="5537"/>
    <lineage>
        <taxon>Eukaryota</taxon>
        <taxon>Fungi</taxon>
        <taxon>Dikarya</taxon>
        <taxon>Basidiomycota</taxon>
        <taxon>Pucciniomycotina</taxon>
        <taxon>Microbotryomycetes</taxon>
        <taxon>Sporidiobolales</taxon>
        <taxon>Sporidiobolaceae</taxon>
        <taxon>Rhodotorula</taxon>
    </lineage>
</organism>
<evidence type="ECO:0000256" key="8">
    <source>
        <dbReference type="ARBA" id="ARBA00023175"/>
    </source>
</evidence>
<evidence type="ECO:0000256" key="7">
    <source>
        <dbReference type="ARBA" id="ARBA00023017"/>
    </source>
</evidence>
<dbReference type="GO" id="GO:0007018">
    <property type="term" value="P:microtubule-based movement"/>
    <property type="evidence" value="ECO:0007669"/>
    <property type="project" value="InterPro"/>
</dbReference>
<feature type="region of interest" description="Disordered" evidence="10">
    <location>
        <begin position="707"/>
        <end position="728"/>
    </location>
</feature>
<evidence type="ECO:0000313" key="13">
    <source>
        <dbReference type="Proteomes" id="UP000777482"/>
    </source>
</evidence>
<dbReference type="AlphaFoldDB" id="A0A9P6VWF7"/>
<dbReference type="EMBL" id="PUHQ01000089">
    <property type="protein sequence ID" value="KAG0656933.1"/>
    <property type="molecule type" value="Genomic_DNA"/>
</dbReference>
<evidence type="ECO:0000259" key="11">
    <source>
        <dbReference type="PROSITE" id="PS50250"/>
    </source>
</evidence>
<feature type="compositionally biased region" description="Basic and acidic residues" evidence="10">
    <location>
        <begin position="479"/>
        <end position="490"/>
    </location>
</feature>
<protein>
    <recommendedName>
        <fullName evidence="11">PCI domain-containing protein</fullName>
    </recommendedName>
</protein>
<keyword evidence="9" id="KW-0206">Cytoskeleton</keyword>
<feature type="region of interest" description="Disordered" evidence="10">
    <location>
        <begin position="1012"/>
        <end position="1102"/>
    </location>
</feature>
<accession>A0A9P6VWF7</accession>
<dbReference type="GO" id="GO:0000226">
    <property type="term" value="P:microtubule cytoskeleton organization"/>
    <property type="evidence" value="ECO:0007669"/>
    <property type="project" value="TreeGrafter"/>
</dbReference>
<feature type="domain" description="PCI" evidence="11">
    <location>
        <begin position="247"/>
        <end position="461"/>
    </location>
</feature>
<evidence type="ECO:0000256" key="4">
    <source>
        <dbReference type="ARBA" id="ARBA00022701"/>
    </source>
</evidence>
<dbReference type="OrthoDB" id="10252687at2759"/>
<reference evidence="12 13" key="1">
    <citation type="submission" date="2020-11" db="EMBL/GenBank/DDBJ databases">
        <title>Kefir isolates.</title>
        <authorList>
            <person name="Marcisauskas S."/>
            <person name="Kim Y."/>
            <person name="Blasche S."/>
        </authorList>
    </citation>
    <scope>NUCLEOTIDE SEQUENCE [LARGE SCALE GENOMIC DNA]</scope>
    <source>
        <strain evidence="12 13">KR</strain>
    </source>
</reference>
<keyword evidence="5" id="KW-0547">Nucleotide-binding</keyword>
<evidence type="ECO:0000256" key="10">
    <source>
        <dbReference type="SAM" id="MobiDB-lite"/>
    </source>
</evidence>
<feature type="compositionally biased region" description="Low complexity" evidence="10">
    <location>
        <begin position="712"/>
        <end position="724"/>
    </location>
</feature>
<dbReference type="GO" id="GO:0035974">
    <property type="term" value="C:meiotic spindle pole body"/>
    <property type="evidence" value="ECO:0007669"/>
    <property type="project" value="TreeGrafter"/>
</dbReference>
<feature type="compositionally biased region" description="Low complexity" evidence="10">
    <location>
        <begin position="1124"/>
        <end position="1143"/>
    </location>
</feature>
<dbReference type="Gene3D" id="1.10.10.10">
    <property type="entry name" value="Winged helix-like DNA-binding domain superfamily/Winged helix DNA-binding domain"/>
    <property type="match status" value="1"/>
</dbReference>
<dbReference type="GO" id="GO:0045504">
    <property type="term" value="F:dynein heavy chain binding"/>
    <property type="evidence" value="ECO:0007669"/>
    <property type="project" value="TreeGrafter"/>
</dbReference>
<keyword evidence="4" id="KW-0493">Microtubule</keyword>
<dbReference type="GO" id="GO:0005874">
    <property type="term" value="C:microtubule"/>
    <property type="evidence" value="ECO:0007669"/>
    <property type="project" value="UniProtKB-KW"/>
</dbReference>
<dbReference type="InterPro" id="IPR022780">
    <property type="entry name" value="Dynein_light_int_chain"/>
</dbReference>
<evidence type="ECO:0000256" key="9">
    <source>
        <dbReference type="ARBA" id="ARBA00023212"/>
    </source>
</evidence>
<name>A0A9P6VWF7_RHOMI</name>
<gene>
    <name evidence="12" type="ORF">C6P46_006763</name>
</gene>
<sequence length="1158" mass="126947">MPTLHIASYASQIDQAAKFQDGATLASLLSLTDKHGPMVLDFLAKPDRGTAWIDRTLETNAPSYAGQFKRTITAGGDKKAPFAELATLHVWTLVALNPVMNPMTHQMYPVDAVVAYEKQHELVTALYRWLMQPRDQATGWALPLLYVVCRDLRRVADRADEQLLANSQKSGKLEEASRLLQKCFSCCLNDRATDVQASRKMGTYYLATLLFKTYFKLNSTALCRNIIRGIGAADLPPLESFPRAHQVTYQYYMAVFAFLREDYAEAERRFRVALEQCHHRMKRNIELILDYLIPLLLLRGVFPSPKLLSRSSRHMTLYRPFIDAIKLGDVPAYERQLELAEKRLMERGTYLVVERAREAAVRGLLKKAWILESKPARMPIETFRNYYNAAWRVHYRRAHLQGQQAPLDPIVEDHFSTSSMGTSCIDAEETECLLANMIFKGLMKGYISHSHQLVVLSKDKPFPWYAPYRNKGQAFLDARAEREKQEREKVPTLPMPDAATATSLAPPSSPTKAATGENGGVSLPGEGNLWSSILDSVKTTKAVQSKQCIVLGQSASTTEIGAPRAGKSSLVSRLGTSDGHLPPHLEPDNQDPSGKGKALDLGMSYEMMDVRDDGEEGDVLGRLGFYQISTSEPARDRLVSLALSRCPLVDSLAIIVLDWRRPWTFVQELEYWIDLLESALSRDENGAEEREQERDEGKRRLEATLRAYQEPTSSGAMPSSTSTSNLHAADAPLPAGTLLENLGLGLVIVCTKADQMNMLERDREFSEDLFDHVQQLVRTVALRYGAAVFYTSQTNPASYAKLRQYILHRLFAPDPSLQLATTTPTPTSTAATSRTAPAQSTPRQSARASFPFLHRANVVDRDQVLVPAGWDTWGKIKILRERFDCDACGQRWEADLEAKRRARDLEGEPGRVREPASADGLEAEYASAVVDFDARNQFTASSSSLTQAENEQAFLRQQYEVLQAEVAKDPRLAFRQPVAGSMSSTGFGPSSVGPMAGSTLDLPTVASTLERAREAAGASARDNGLPVRADERYRSSMSRQDSGSSLPARSPHLGGAAASPPTSSAAAFLSRTSSQQSASGVSNSTTTVPTTPGSTSTSTAGNAAGGNQVLADFFQSLLTARTAGAGAAVPGAGTSASTTTLRASTRDGTAADASRRDA</sequence>
<evidence type="ECO:0000256" key="3">
    <source>
        <dbReference type="ARBA" id="ARBA00022490"/>
    </source>
</evidence>
<feature type="compositionally biased region" description="Low complexity" evidence="10">
    <location>
        <begin position="817"/>
        <end position="842"/>
    </location>
</feature>
<dbReference type="GO" id="GO:0005524">
    <property type="term" value="F:ATP binding"/>
    <property type="evidence" value="ECO:0007669"/>
    <property type="project" value="UniProtKB-KW"/>
</dbReference>
<evidence type="ECO:0000256" key="6">
    <source>
        <dbReference type="ARBA" id="ARBA00022840"/>
    </source>
</evidence>